<reference evidence="5" key="4">
    <citation type="submission" date="2025-05" db="UniProtKB">
        <authorList>
            <consortium name="EnsemblFungi"/>
        </authorList>
    </citation>
    <scope>IDENTIFICATION</scope>
    <source>
        <strain evidence="5">isolate 1-1 / race 1 (BBBD)</strain>
    </source>
</reference>
<dbReference type="GO" id="GO:0003723">
    <property type="term" value="F:RNA binding"/>
    <property type="evidence" value="ECO:0007669"/>
    <property type="project" value="UniProtKB-UniRule"/>
</dbReference>
<feature type="domain" description="RRM" evidence="3">
    <location>
        <begin position="7"/>
        <end position="102"/>
    </location>
</feature>
<dbReference type="Gene3D" id="3.30.70.330">
    <property type="match status" value="1"/>
</dbReference>
<gene>
    <name evidence="4" type="ORF">PTTG_25779</name>
</gene>
<dbReference type="Pfam" id="PF00076">
    <property type="entry name" value="RRM_1"/>
    <property type="match status" value="1"/>
</dbReference>
<dbReference type="SUPFAM" id="SSF54928">
    <property type="entry name" value="RNA-binding domain, RBD"/>
    <property type="match status" value="1"/>
</dbReference>
<evidence type="ECO:0000313" key="5">
    <source>
        <dbReference type="EnsemblFungi" id="PTTG_25779-t43_1-p1"/>
    </source>
</evidence>
<dbReference type="EMBL" id="ADAS02000009">
    <property type="protein sequence ID" value="OAV98047.1"/>
    <property type="molecule type" value="Genomic_DNA"/>
</dbReference>
<reference evidence="5 6" key="3">
    <citation type="journal article" date="2017" name="G3 (Bethesda)">
        <title>Comparative analysis highlights variable genome content of wheat rusts and divergence of the mating loci.</title>
        <authorList>
            <person name="Cuomo C.A."/>
            <person name="Bakkeren G."/>
            <person name="Khalil H.B."/>
            <person name="Panwar V."/>
            <person name="Joly D."/>
            <person name="Linning R."/>
            <person name="Sakthikumar S."/>
            <person name="Song X."/>
            <person name="Adiconis X."/>
            <person name="Fan L."/>
            <person name="Goldberg J.M."/>
            <person name="Levin J.Z."/>
            <person name="Young S."/>
            <person name="Zeng Q."/>
            <person name="Anikster Y."/>
            <person name="Bruce M."/>
            <person name="Wang M."/>
            <person name="Yin C."/>
            <person name="McCallum B."/>
            <person name="Szabo L.J."/>
            <person name="Hulbert S."/>
            <person name="Chen X."/>
            <person name="Fellers J.P."/>
        </authorList>
    </citation>
    <scope>NUCLEOTIDE SEQUENCE</scope>
    <source>
        <strain evidence="6">Isolate 1-1 / race 1 (BBBD)</strain>
        <strain evidence="5">isolate 1-1 / race 1 (BBBD)</strain>
    </source>
</reference>
<dbReference type="InterPro" id="IPR000504">
    <property type="entry name" value="RRM_dom"/>
</dbReference>
<evidence type="ECO:0000256" key="2">
    <source>
        <dbReference type="SAM" id="MobiDB-lite"/>
    </source>
</evidence>
<evidence type="ECO:0000313" key="4">
    <source>
        <dbReference type="EMBL" id="OAV98047.1"/>
    </source>
</evidence>
<sequence length="174" mass="18968">MGLNPSSIILLQDLHPDTTAQKITNFFQALDEPTHTITTKPIQKIVFIRDCGTKASRGLAFVQFKDNADALNKTKVINVTEWENINPEVVATKAPKVAQPNKFNGKRGAAAEMFAHQGSIYMTLNKALFPTDAAQVLFVSLYMTGTSGVCVSRGSPETHRDITGVSRTDTNCPT</sequence>
<feature type="compositionally biased region" description="Polar residues" evidence="2">
    <location>
        <begin position="165"/>
        <end position="174"/>
    </location>
</feature>
<dbReference type="EnsemblFungi" id="PTTG_25779-t43_1">
    <property type="protein sequence ID" value="PTTG_25779-t43_1-p1"/>
    <property type="gene ID" value="PTTG_25779"/>
</dbReference>
<reference evidence="4" key="2">
    <citation type="submission" date="2016-05" db="EMBL/GenBank/DDBJ databases">
        <title>Comparative analysis highlights variable genome content of wheat rusts and divergence of the mating loci.</title>
        <authorList>
            <person name="Cuomo C.A."/>
            <person name="Bakkeren G."/>
            <person name="Szabo L."/>
            <person name="Khalil H."/>
            <person name="Joly D."/>
            <person name="Goldberg J."/>
            <person name="Young S."/>
            <person name="Zeng Q."/>
            <person name="Fellers J."/>
        </authorList>
    </citation>
    <scope>NUCLEOTIDE SEQUENCE [LARGE SCALE GENOMIC DNA]</scope>
    <source>
        <strain evidence="4">1-1 BBBD Race 1</strain>
    </source>
</reference>
<dbReference type="InterPro" id="IPR035979">
    <property type="entry name" value="RBD_domain_sf"/>
</dbReference>
<name>A0A180GYX4_PUCT1</name>
<dbReference type="InterPro" id="IPR012677">
    <property type="entry name" value="Nucleotide-bd_a/b_plait_sf"/>
</dbReference>
<evidence type="ECO:0000259" key="3">
    <source>
        <dbReference type="PROSITE" id="PS50102"/>
    </source>
</evidence>
<protein>
    <submittedName>
        <fullName evidence="5">RRM domain-containing protein</fullName>
    </submittedName>
</protein>
<organism evidence="4">
    <name type="scientific">Puccinia triticina (isolate 1-1 / race 1 (BBBD))</name>
    <name type="common">Brown leaf rust fungus</name>
    <dbReference type="NCBI Taxonomy" id="630390"/>
    <lineage>
        <taxon>Eukaryota</taxon>
        <taxon>Fungi</taxon>
        <taxon>Dikarya</taxon>
        <taxon>Basidiomycota</taxon>
        <taxon>Pucciniomycotina</taxon>
        <taxon>Pucciniomycetes</taxon>
        <taxon>Pucciniales</taxon>
        <taxon>Pucciniaceae</taxon>
        <taxon>Puccinia</taxon>
    </lineage>
</organism>
<dbReference type="VEuPathDB" id="FungiDB:PTTG_25779"/>
<reference evidence="4" key="1">
    <citation type="submission" date="2009-11" db="EMBL/GenBank/DDBJ databases">
        <authorList>
            <consortium name="The Broad Institute Genome Sequencing Platform"/>
            <person name="Ward D."/>
            <person name="Feldgarden M."/>
            <person name="Earl A."/>
            <person name="Young S.K."/>
            <person name="Zeng Q."/>
            <person name="Koehrsen M."/>
            <person name="Alvarado L."/>
            <person name="Berlin A."/>
            <person name="Bochicchio J."/>
            <person name="Borenstein D."/>
            <person name="Chapman S.B."/>
            <person name="Chen Z."/>
            <person name="Engels R."/>
            <person name="Freedman E."/>
            <person name="Gellesch M."/>
            <person name="Goldberg J."/>
            <person name="Griggs A."/>
            <person name="Gujja S."/>
            <person name="Heilman E."/>
            <person name="Heiman D."/>
            <person name="Hepburn T."/>
            <person name="Howarth C."/>
            <person name="Jen D."/>
            <person name="Larson L."/>
            <person name="Lewis B."/>
            <person name="Mehta T."/>
            <person name="Park D."/>
            <person name="Pearson M."/>
            <person name="Roberts A."/>
            <person name="Saif S."/>
            <person name="Shea T."/>
            <person name="Shenoy N."/>
            <person name="Sisk P."/>
            <person name="Stolte C."/>
            <person name="Sykes S."/>
            <person name="Thomson T."/>
            <person name="Walk T."/>
            <person name="White J."/>
            <person name="Yandava C."/>
            <person name="Izard J."/>
            <person name="Baranova O.V."/>
            <person name="Blanton J.M."/>
            <person name="Tanner A.C."/>
            <person name="Dewhirst F.E."/>
            <person name="Haas B."/>
            <person name="Nusbaum C."/>
            <person name="Birren B."/>
        </authorList>
    </citation>
    <scope>NUCLEOTIDE SEQUENCE [LARGE SCALE GENOMIC DNA]</scope>
    <source>
        <strain evidence="4">1-1 BBBD Race 1</strain>
    </source>
</reference>
<dbReference type="PROSITE" id="PS50102">
    <property type="entry name" value="RRM"/>
    <property type="match status" value="1"/>
</dbReference>
<keyword evidence="1" id="KW-0694">RNA-binding</keyword>
<proteinExistence type="predicted"/>
<keyword evidence="6" id="KW-1185">Reference proteome</keyword>
<feature type="region of interest" description="Disordered" evidence="2">
    <location>
        <begin position="154"/>
        <end position="174"/>
    </location>
</feature>
<dbReference type="AlphaFoldDB" id="A0A180GYX4"/>
<evidence type="ECO:0000256" key="1">
    <source>
        <dbReference type="PROSITE-ProRule" id="PRU00176"/>
    </source>
</evidence>
<dbReference type="Proteomes" id="UP000005240">
    <property type="component" value="Unassembled WGS sequence"/>
</dbReference>
<accession>A0A180GYX4</accession>
<evidence type="ECO:0000313" key="6">
    <source>
        <dbReference type="Proteomes" id="UP000005240"/>
    </source>
</evidence>